<dbReference type="SUPFAM" id="SSF51735">
    <property type="entry name" value="NAD(P)-binding Rossmann-fold domains"/>
    <property type="match status" value="1"/>
</dbReference>
<feature type="domain" description="Polysaccharide biosynthesis protein CapD-like" evidence="3">
    <location>
        <begin position="302"/>
        <end position="587"/>
    </location>
</feature>
<organism evidence="4 5">
    <name type="scientific">Paludibacter jiangxiensis</name>
    <dbReference type="NCBI Taxonomy" id="681398"/>
    <lineage>
        <taxon>Bacteria</taxon>
        <taxon>Pseudomonadati</taxon>
        <taxon>Bacteroidota</taxon>
        <taxon>Bacteroidia</taxon>
        <taxon>Bacteroidales</taxon>
        <taxon>Paludibacteraceae</taxon>
        <taxon>Paludibacter</taxon>
    </lineage>
</organism>
<gene>
    <name evidence="4" type="ORF">PJIAN_4536</name>
</gene>
<evidence type="ECO:0000256" key="2">
    <source>
        <dbReference type="SAM" id="Phobius"/>
    </source>
</evidence>
<keyword evidence="2" id="KW-0812">Transmembrane</keyword>
<dbReference type="EMBL" id="BDCR01000004">
    <property type="protein sequence ID" value="GAT63993.1"/>
    <property type="molecule type" value="Genomic_DNA"/>
</dbReference>
<dbReference type="STRING" id="681398.PJIAN_4536"/>
<dbReference type="Proteomes" id="UP000076586">
    <property type="component" value="Unassembled WGS sequence"/>
</dbReference>
<evidence type="ECO:0000259" key="3">
    <source>
        <dbReference type="Pfam" id="PF02719"/>
    </source>
</evidence>
<dbReference type="RefSeq" id="WP_068705691.1">
    <property type="nucleotide sequence ID" value="NZ_BDCR01000004.1"/>
</dbReference>
<dbReference type="SUPFAM" id="SSF53335">
    <property type="entry name" value="S-adenosyl-L-methionine-dependent methyltransferases"/>
    <property type="match status" value="1"/>
</dbReference>
<feature type="transmembrane region" description="Helical" evidence="2">
    <location>
        <begin position="97"/>
        <end position="118"/>
    </location>
</feature>
<dbReference type="InterPro" id="IPR051203">
    <property type="entry name" value="Polysaccharide_Synthase-Rel"/>
</dbReference>
<evidence type="ECO:0000256" key="1">
    <source>
        <dbReference type="ARBA" id="ARBA00007430"/>
    </source>
</evidence>
<dbReference type="CDD" id="cd05237">
    <property type="entry name" value="UDP_invert_4-6DH_SDR_e"/>
    <property type="match status" value="1"/>
</dbReference>
<feature type="transmembrane region" description="Helical" evidence="2">
    <location>
        <begin position="130"/>
        <end position="151"/>
    </location>
</feature>
<comment type="caution">
    <text evidence="4">The sequence shown here is derived from an EMBL/GenBank/DDBJ whole genome shotgun (WGS) entry which is preliminary data.</text>
</comment>
<accession>A0A161M612</accession>
<dbReference type="InterPro" id="IPR003869">
    <property type="entry name" value="Polysac_CapD-like"/>
</dbReference>
<reference evidence="5" key="2">
    <citation type="journal article" date="2017" name="Genome Announc.">
        <title>Draft genome sequence of Paludibacter jiangxiensis NM7(T), a propionate-producing fermentative bacterium.</title>
        <authorList>
            <person name="Qiu Y.-L."/>
            <person name="Tourlousse D.M."/>
            <person name="Matsuura N."/>
            <person name="Ohashi A."/>
            <person name="Sekiguchi Y."/>
        </authorList>
    </citation>
    <scope>NUCLEOTIDE SEQUENCE [LARGE SCALE GENOMIC DNA]</scope>
    <source>
        <strain evidence="5">NM7</strain>
    </source>
</reference>
<dbReference type="Pfam" id="PF02719">
    <property type="entry name" value="Polysacc_synt_2"/>
    <property type="match status" value="1"/>
</dbReference>
<dbReference type="OrthoDB" id="9803111at2"/>
<comment type="similarity">
    <text evidence="1">Belongs to the polysaccharide synthase family.</text>
</comment>
<dbReference type="Gene3D" id="3.40.50.720">
    <property type="entry name" value="NAD(P)-binding Rossmann-like Domain"/>
    <property type="match status" value="2"/>
</dbReference>
<reference evidence="5" key="1">
    <citation type="submission" date="2016-04" db="EMBL/GenBank/DDBJ databases">
        <title>Draft genome sequence of Paludibacter jiangxiensis strain NM7.</title>
        <authorList>
            <person name="Qiu Y."/>
            <person name="Matsuura N."/>
            <person name="Ohashi A."/>
            <person name="Tourlousse M.D."/>
            <person name="Sekiguchi Y."/>
        </authorList>
    </citation>
    <scope>NUCLEOTIDE SEQUENCE [LARGE SCALE GENOMIC DNA]</scope>
    <source>
        <strain evidence="5">NM7</strain>
    </source>
</reference>
<dbReference type="InterPro" id="IPR036291">
    <property type="entry name" value="NAD(P)-bd_dom_sf"/>
</dbReference>
<feature type="transmembrane region" description="Helical" evidence="2">
    <location>
        <begin position="60"/>
        <end position="77"/>
    </location>
</feature>
<name>A0A161M612_9BACT</name>
<dbReference type="PANTHER" id="PTHR43318:SF1">
    <property type="entry name" value="POLYSACCHARIDE BIOSYNTHESIS PROTEIN EPSC-RELATED"/>
    <property type="match status" value="1"/>
</dbReference>
<sequence length="643" mass="73794">MLKKTHKFWDVIVHRIVSSKYVSRWTILGIDLILSVISLVWCYLFDSSLHFNDAVSLPKVEYLIIGSLFICPWYFLFFKTHTGIIRYSSYHEVGRVLVAVVSINLSYYIVGLLSGYGYSGMFISLIVKNTTLNFIILIAFRFVVVSFYRFLTTYVAGRYRQRSLVYGVSRQSIALASLFLTDGYKGYRIVGFLTHDKHMIHQRIFDLPVYYADDNLDHVIREYKISALFLVKKQPIEIPDKKILRQCIDLHIKILSPDQAQMFRDLIPQKYYLNPQIKDLLGRDEIQIDFEKIKLQVENKTVLVTGAAGSIGCEMVKQLVTFKPQKIILFDSAETPLNSLLLEMEKYYPNVCEAILGDIRIRKRLEFVFRKYHPHIIYHAAAYKHVPMVERNPCEAVLTNVLGTRNIANYALKFRVEKFIMVSTDKAVNPSNVMGASKRIAEIYIQSLANHLDGKSATKFITTRFGNVLGSNGSVIPLFKEQIENGGPVTVTHPNIIRYFMTIPEACRLVLEAGVMGHNGNIYIFDMGKPVKIADLAKKMIEMAGLVPNRDIRIVYTGLRPGEKLYEELLNDKEITQPTTNPKIKVAKVRKYKLSEVAKLINELIVKAMLFDTRATVKKMKEIVPEFISMNSAYERFDKKLPD</sequence>
<proteinExistence type="inferred from homology"/>
<keyword evidence="2" id="KW-0472">Membrane</keyword>
<keyword evidence="5" id="KW-1185">Reference proteome</keyword>
<feature type="transmembrane region" description="Helical" evidence="2">
    <location>
        <begin position="21"/>
        <end position="40"/>
    </location>
</feature>
<dbReference type="PANTHER" id="PTHR43318">
    <property type="entry name" value="UDP-N-ACETYLGLUCOSAMINE 4,6-DEHYDRATASE"/>
    <property type="match status" value="1"/>
</dbReference>
<evidence type="ECO:0000313" key="4">
    <source>
        <dbReference type="EMBL" id="GAT63993.1"/>
    </source>
</evidence>
<protein>
    <submittedName>
        <fullName evidence="4">NDP-sugar epimerase</fullName>
    </submittedName>
</protein>
<dbReference type="AlphaFoldDB" id="A0A161M612"/>
<keyword evidence="2" id="KW-1133">Transmembrane helix</keyword>
<evidence type="ECO:0000313" key="5">
    <source>
        <dbReference type="Proteomes" id="UP000076586"/>
    </source>
</evidence>
<dbReference type="InterPro" id="IPR029063">
    <property type="entry name" value="SAM-dependent_MTases_sf"/>
</dbReference>